<evidence type="ECO:0000256" key="4">
    <source>
        <dbReference type="ARBA" id="ARBA00022692"/>
    </source>
</evidence>
<evidence type="ECO:0000256" key="3">
    <source>
        <dbReference type="ARBA" id="ARBA00022475"/>
    </source>
</evidence>
<dbReference type="SUPFAM" id="SSF161098">
    <property type="entry name" value="MetI-like"/>
    <property type="match status" value="1"/>
</dbReference>
<dbReference type="STRING" id="310782.SAMN05216499_13338"/>
<accession>A0A1M7QFM7</accession>
<comment type="similarity">
    <text evidence="7">Belongs to the binding-protein-dependent transport system permease family.</text>
</comment>
<organism evidence="10 11">
    <name type="scientific">Actinacidiphila paucisporea</name>
    <dbReference type="NCBI Taxonomy" id="310782"/>
    <lineage>
        <taxon>Bacteria</taxon>
        <taxon>Bacillati</taxon>
        <taxon>Actinomycetota</taxon>
        <taxon>Actinomycetes</taxon>
        <taxon>Kitasatosporales</taxon>
        <taxon>Streptomycetaceae</taxon>
        <taxon>Actinacidiphila</taxon>
    </lineage>
</organism>
<feature type="transmembrane region" description="Helical" evidence="7">
    <location>
        <begin position="317"/>
        <end position="337"/>
    </location>
</feature>
<dbReference type="EMBL" id="FRBI01000033">
    <property type="protein sequence ID" value="SHN29400.1"/>
    <property type="molecule type" value="Genomic_DNA"/>
</dbReference>
<feature type="compositionally biased region" description="Low complexity" evidence="8">
    <location>
        <begin position="38"/>
        <end position="56"/>
    </location>
</feature>
<keyword evidence="3" id="KW-1003">Cell membrane</keyword>
<dbReference type="PANTHER" id="PTHR43386">
    <property type="entry name" value="OLIGOPEPTIDE TRANSPORT SYSTEM PERMEASE PROTEIN APPC"/>
    <property type="match status" value="1"/>
</dbReference>
<feature type="transmembrane region" description="Helical" evidence="7">
    <location>
        <begin position="91"/>
        <end position="111"/>
    </location>
</feature>
<keyword evidence="5 7" id="KW-1133">Transmembrane helix</keyword>
<dbReference type="InterPro" id="IPR035906">
    <property type="entry name" value="MetI-like_sf"/>
</dbReference>
<evidence type="ECO:0000259" key="9">
    <source>
        <dbReference type="PROSITE" id="PS50928"/>
    </source>
</evidence>
<dbReference type="PROSITE" id="PS50928">
    <property type="entry name" value="ABC_TM1"/>
    <property type="match status" value="1"/>
</dbReference>
<evidence type="ECO:0000256" key="2">
    <source>
        <dbReference type="ARBA" id="ARBA00022448"/>
    </source>
</evidence>
<dbReference type="GO" id="GO:0055085">
    <property type="term" value="P:transmembrane transport"/>
    <property type="evidence" value="ECO:0007669"/>
    <property type="project" value="InterPro"/>
</dbReference>
<feature type="domain" description="ABC transmembrane type-1" evidence="9">
    <location>
        <begin position="151"/>
        <end position="340"/>
    </location>
</feature>
<sequence>MTLRPDSAPSPASAPDAGTGAEGRPAATAQAATGVRVPDLADLADLPALPGAAPDAGGEDGGQARDRGVWRRGWRAAAGERVAFVVRRPGLVVAVGWLLAVVAAGAAPRLFSSRDPLGVDPAIKLHGPSGAHPLGTDALGRDLYTRLVHGTGISLLSALTATAVGLLAGSVLGLLAGFLRGAADLLIMRIVDMLLSIPALLLSLALIAALGPGTRNAALAVGVTSIATCARIMRSEVLRIRESRYVDAARSSGARWPRVLLRHVLPNALGPVWALAALEFAGAILAVSALSFLGYGVQPPTPEWGSLVSEGRDSLRVAWWLTTFPGLAVAATVVAANRLSRAFDGERSIQR</sequence>
<evidence type="ECO:0000256" key="6">
    <source>
        <dbReference type="ARBA" id="ARBA00023136"/>
    </source>
</evidence>
<feature type="region of interest" description="Disordered" evidence="8">
    <location>
        <begin position="1"/>
        <end position="66"/>
    </location>
</feature>
<evidence type="ECO:0000256" key="8">
    <source>
        <dbReference type="SAM" id="MobiDB-lite"/>
    </source>
</evidence>
<feature type="compositionally biased region" description="Low complexity" evidence="8">
    <location>
        <begin position="1"/>
        <end position="17"/>
    </location>
</feature>
<keyword evidence="6 7" id="KW-0472">Membrane</keyword>
<dbReference type="CDD" id="cd06261">
    <property type="entry name" value="TM_PBP2"/>
    <property type="match status" value="1"/>
</dbReference>
<gene>
    <name evidence="10" type="ORF">SAMN05216499_13338</name>
</gene>
<comment type="subcellular location">
    <subcellularLocation>
        <location evidence="1 7">Cell membrane</location>
        <topology evidence="1 7">Multi-pass membrane protein</topology>
    </subcellularLocation>
</comment>
<reference evidence="10 11" key="1">
    <citation type="submission" date="2016-11" db="EMBL/GenBank/DDBJ databases">
        <authorList>
            <person name="Jaros S."/>
            <person name="Januszkiewicz K."/>
            <person name="Wedrychowicz H."/>
        </authorList>
    </citation>
    <scope>NUCLEOTIDE SEQUENCE [LARGE SCALE GENOMIC DNA]</scope>
    <source>
        <strain evidence="10 11">CGMCC 4.2025</strain>
    </source>
</reference>
<evidence type="ECO:0000256" key="5">
    <source>
        <dbReference type="ARBA" id="ARBA00022989"/>
    </source>
</evidence>
<dbReference type="RefSeq" id="WP_235002662.1">
    <property type="nucleotide sequence ID" value="NZ_FRBI01000033.1"/>
</dbReference>
<keyword evidence="2 7" id="KW-0813">Transport</keyword>
<dbReference type="GO" id="GO:0005886">
    <property type="term" value="C:plasma membrane"/>
    <property type="evidence" value="ECO:0007669"/>
    <property type="project" value="UniProtKB-SubCell"/>
</dbReference>
<keyword evidence="4 7" id="KW-0812">Transmembrane</keyword>
<dbReference type="InterPro" id="IPR000515">
    <property type="entry name" value="MetI-like"/>
</dbReference>
<evidence type="ECO:0000313" key="10">
    <source>
        <dbReference type="EMBL" id="SHN29400.1"/>
    </source>
</evidence>
<dbReference type="Gene3D" id="1.10.3720.10">
    <property type="entry name" value="MetI-like"/>
    <property type="match status" value="1"/>
</dbReference>
<feature type="transmembrane region" description="Helical" evidence="7">
    <location>
        <begin position="272"/>
        <end position="297"/>
    </location>
</feature>
<evidence type="ECO:0000313" key="11">
    <source>
        <dbReference type="Proteomes" id="UP000184111"/>
    </source>
</evidence>
<name>A0A1M7QFM7_9ACTN</name>
<dbReference type="InterPro" id="IPR050366">
    <property type="entry name" value="BP-dependent_transpt_permease"/>
</dbReference>
<protein>
    <submittedName>
        <fullName evidence="10">Peptide/nickel transport system permease protein</fullName>
    </submittedName>
</protein>
<dbReference type="PANTHER" id="PTHR43386:SF1">
    <property type="entry name" value="D,D-DIPEPTIDE TRANSPORT SYSTEM PERMEASE PROTEIN DDPC-RELATED"/>
    <property type="match status" value="1"/>
</dbReference>
<dbReference type="AlphaFoldDB" id="A0A1M7QFM7"/>
<feature type="transmembrane region" description="Helical" evidence="7">
    <location>
        <begin position="190"/>
        <end position="211"/>
    </location>
</feature>
<evidence type="ECO:0000256" key="1">
    <source>
        <dbReference type="ARBA" id="ARBA00004651"/>
    </source>
</evidence>
<dbReference type="Pfam" id="PF00528">
    <property type="entry name" value="BPD_transp_1"/>
    <property type="match status" value="1"/>
</dbReference>
<keyword evidence="11" id="KW-1185">Reference proteome</keyword>
<proteinExistence type="inferred from homology"/>
<dbReference type="Proteomes" id="UP000184111">
    <property type="component" value="Unassembled WGS sequence"/>
</dbReference>
<feature type="transmembrane region" description="Helical" evidence="7">
    <location>
        <begin position="217"/>
        <end position="234"/>
    </location>
</feature>
<feature type="transmembrane region" description="Helical" evidence="7">
    <location>
        <begin position="153"/>
        <end position="178"/>
    </location>
</feature>
<evidence type="ECO:0000256" key="7">
    <source>
        <dbReference type="RuleBase" id="RU363032"/>
    </source>
</evidence>